<sequence length="61" mass="7045">MAWTSLFQRCITTYLQFLAISITFDILRLILCTSFHVSLSPAGSLLVDYLTFLYPAVMFYK</sequence>
<keyword evidence="1" id="KW-0812">Transmembrane</keyword>
<feature type="transmembrane region" description="Helical" evidence="1">
    <location>
        <begin position="12"/>
        <end position="36"/>
    </location>
</feature>
<dbReference type="EMBL" id="KQ417641">
    <property type="protein sequence ID" value="KOF90942.1"/>
    <property type="molecule type" value="Genomic_DNA"/>
</dbReference>
<feature type="transmembrane region" description="Helical" evidence="1">
    <location>
        <begin position="42"/>
        <end position="60"/>
    </location>
</feature>
<protein>
    <submittedName>
        <fullName evidence="2">Uncharacterized protein</fullName>
    </submittedName>
</protein>
<evidence type="ECO:0000313" key="2">
    <source>
        <dbReference type="EMBL" id="KOF90942.1"/>
    </source>
</evidence>
<name>A0A0L8HP12_OCTBM</name>
<proteinExistence type="predicted"/>
<organism evidence="2">
    <name type="scientific">Octopus bimaculoides</name>
    <name type="common">California two-spotted octopus</name>
    <dbReference type="NCBI Taxonomy" id="37653"/>
    <lineage>
        <taxon>Eukaryota</taxon>
        <taxon>Metazoa</taxon>
        <taxon>Spiralia</taxon>
        <taxon>Lophotrochozoa</taxon>
        <taxon>Mollusca</taxon>
        <taxon>Cephalopoda</taxon>
        <taxon>Coleoidea</taxon>
        <taxon>Octopodiformes</taxon>
        <taxon>Octopoda</taxon>
        <taxon>Incirrata</taxon>
        <taxon>Octopodidae</taxon>
        <taxon>Octopus</taxon>
    </lineage>
</organism>
<keyword evidence="1" id="KW-1133">Transmembrane helix</keyword>
<accession>A0A0L8HP12</accession>
<gene>
    <name evidence="2" type="ORF">OCBIM_22010087mg</name>
</gene>
<evidence type="ECO:0000256" key="1">
    <source>
        <dbReference type="SAM" id="Phobius"/>
    </source>
</evidence>
<dbReference type="AlphaFoldDB" id="A0A0L8HP12"/>
<keyword evidence="1" id="KW-0472">Membrane</keyword>
<reference evidence="2" key="1">
    <citation type="submission" date="2015-07" db="EMBL/GenBank/DDBJ databases">
        <title>MeaNS - Measles Nucleotide Surveillance Program.</title>
        <authorList>
            <person name="Tran T."/>
            <person name="Druce J."/>
        </authorList>
    </citation>
    <scope>NUCLEOTIDE SEQUENCE</scope>
    <source>
        <strain evidence="2">UCB-OBI-ISO-001</strain>
        <tissue evidence="2">Gonad</tissue>
    </source>
</reference>